<evidence type="ECO:0000256" key="4">
    <source>
        <dbReference type="ARBA" id="ARBA00022496"/>
    </source>
</evidence>
<dbReference type="PIRSF" id="PIRSF002560">
    <property type="entry name" value="Bacterioferritin"/>
    <property type="match status" value="1"/>
</dbReference>
<comment type="function">
    <text evidence="9">Iron-storage protein, whose ferroxidase center binds Fe(2+), oxidizes it using dioxygen to Fe(3+), and participates in the subsequent Fe(3+) oxide mineral core formation within the central cavity of the BFR protein shell.</text>
</comment>
<dbReference type="KEGG" id="metu:GNH96_10850"/>
<evidence type="ECO:0000256" key="5">
    <source>
        <dbReference type="ARBA" id="ARBA00023002"/>
    </source>
</evidence>
<dbReference type="PANTHER" id="PTHR30295">
    <property type="entry name" value="BACTERIOFERRITIN"/>
    <property type="match status" value="1"/>
</dbReference>
<evidence type="ECO:0000256" key="1">
    <source>
        <dbReference type="ARBA" id="ARBA00008093"/>
    </source>
</evidence>
<evidence type="ECO:0000313" key="13">
    <source>
        <dbReference type="EMBL" id="QJD30421.1"/>
    </source>
</evidence>
<dbReference type="Proteomes" id="UP000503004">
    <property type="component" value="Chromosome"/>
</dbReference>
<dbReference type="PRINTS" id="PR00601">
    <property type="entry name" value="BACFERRITIN"/>
</dbReference>
<dbReference type="PROSITE" id="PS00549">
    <property type="entry name" value="BACTERIOFERRITIN"/>
    <property type="match status" value="1"/>
</dbReference>
<keyword evidence="2 9" id="KW-0409">Iron storage</keyword>
<protein>
    <recommendedName>
        <fullName evidence="9 11">Bacterioferritin</fullName>
        <ecNumber evidence="9">1.16.3.1</ecNumber>
    </recommendedName>
</protein>
<feature type="binding site" evidence="10">
    <location>
        <position position="46"/>
    </location>
    <ligand>
        <name>Fe cation</name>
        <dbReference type="ChEBI" id="CHEBI:24875"/>
        <label>3</label>
    </ligand>
</feature>
<keyword evidence="14" id="KW-1185">Reference proteome</keyword>
<dbReference type="PROSITE" id="PS50905">
    <property type="entry name" value="FERRITIN_LIKE"/>
    <property type="match status" value="1"/>
</dbReference>
<dbReference type="GO" id="GO:0006826">
    <property type="term" value="P:iron ion transport"/>
    <property type="evidence" value="ECO:0007669"/>
    <property type="project" value="UniProtKB-KW"/>
</dbReference>
<feature type="binding site" evidence="10">
    <location>
        <position position="54"/>
    </location>
    <ligand>
        <name>Fe cation</name>
        <dbReference type="ChEBI" id="CHEBI:24875"/>
        <label>1</label>
    </ligand>
</feature>
<evidence type="ECO:0000313" key="14">
    <source>
        <dbReference type="Proteomes" id="UP000503004"/>
    </source>
</evidence>
<dbReference type="AlphaFoldDB" id="A0A858Q9G4"/>
<dbReference type="RefSeq" id="WP_169603697.1">
    <property type="nucleotide sequence ID" value="NZ_CP046565.1"/>
</dbReference>
<evidence type="ECO:0000256" key="8">
    <source>
        <dbReference type="ARBA" id="ARBA00036243"/>
    </source>
</evidence>
<feature type="binding site" evidence="10">
    <location>
        <position position="18"/>
    </location>
    <ligand>
        <name>Fe cation</name>
        <dbReference type="ChEBI" id="CHEBI:24875"/>
        <label>1</label>
    </ligand>
</feature>
<feature type="binding site" evidence="10">
    <location>
        <position position="131"/>
    </location>
    <ligand>
        <name>Fe cation</name>
        <dbReference type="ChEBI" id="CHEBI:24875"/>
        <label>2</label>
    </ligand>
</feature>
<dbReference type="EMBL" id="CP046565">
    <property type="protein sequence ID" value="QJD30421.1"/>
    <property type="molecule type" value="Genomic_DNA"/>
</dbReference>
<evidence type="ECO:0000256" key="11">
    <source>
        <dbReference type="RuleBase" id="RU000623"/>
    </source>
</evidence>
<dbReference type="Pfam" id="PF00210">
    <property type="entry name" value="Ferritin"/>
    <property type="match status" value="1"/>
</dbReference>
<evidence type="ECO:0000256" key="7">
    <source>
        <dbReference type="ARBA" id="ARBA00023065"/>
    </source>
</evidence>
<dbReference type="NCBIfam" id="TIGR00754">
    <property type="entry name" value="bfr"/>
    <property type="match status" value="1"/>
</dbReference>
<feature type="domain" description="Ferritin-like diiron" evidence="12">
    <location>
        <begin position="1"/>
        <end position="146"/>
    </location>
</feature>
<organism evidence="13 14">
    <name type="scientific">Methylococcus geothermalis</name>
    <dbReference type="NCBI Taxonomy" id="2681310"/>
    <lineage>
        <taxon>Bacteria</taxon>
        <taxon>Pseudomonadati</taxon>
        <taxon>Pseudomonadota</taxon>
        <taxon>Gammaproteobacteria</taxon>
        <taxon>Methylococcales</taxon>
        <taxon>Methylococcaceae</taxon>
        <taxon>Methylococcus</taxon>
    </lineage>
</organism>
<accession>A0A858Q9G4</accession>
<keyword evidence="7" id="KW-0406">Ion transport</keyword>
<dbReference type="EC" id="1.16.3.1" evidence="9"/>
<keyword evidence="11" id="KW-0349">Heme</keyword>
<evidence type="ECO:0000256" key="6">
    <source>
        <dbReference type="ARBA" id="ARBA00023004"/>
    </source>
</evidence>
<feature type="binding site" evidence="10">
    <location>
        <position position="51"/>
    </location>
    <ligand>
        <name>Fe cation</name>
        <dbReference type="ChEBI" id="CHEBI:24875"/>
        <label>1</label>
    </ligand>
</feature>
<dbReference type="GO" id="GO:0005829">
    <property type="term" value="C:cytosol"/>
    <property type="evidence" value="ECO:0007669"/>
    <property type="project" value="TreeGrafter"/>
</dbReference>
<keyword evidence="4" id="KW-0410">Iron transport</keyword>
<keyword evidence="9 10" id="KW-0479">Metal-binding</keyword>
<dbReference type="InterPro" id="IPR009040">
    <property type="entry name" value="Ferritin-like_diiron"/>
</dbReference>
<feature type="binding site" evidence="10">
    <location>
        <position position="128"/>
    </location>
    <ligand>
        <name>Fe cation</name>
        <dbReference type="ChEBI" id="CHEBI:24875"/>
        <label>1</label>
    </ligand>
</feature>
<evidence type="ECO:0000256" key="2">
    <source>
        <dbReference type="ARBA" id="ARBA00022434"/>
    </source>
</evidence>
<dbReference type="GO" id="GO:0020037">
    <property type="term" value="F:heme binding"/>
    <property type="evidence" value="ECO:0007669"/>
    <property type="project" value="TreeGrafter"/>
</dbReference>
<comment type="similarity">
    <text evidence="1 9 11">Belongs to the bacterioferritin family.</text>
</comment>
<dbReference type="InterPro" id="IPR008331">
    <property type="entry name" value="Ferritin_DPS_dom"/>
</dbReference>
<feature type="binding site" evidence="10">
    <location>
        <position position="128"/>
    </location>
    <ligand>
        <name>Fe cation</name>
        <dbReference type="ChEBI" id="CHEBI:24875"/>
        <label>2</label>
    </ligand>
</feature>
<comment type="catalytic activity">
    <reaction evidence="8">
        <text>Fe(2+)(in) = Fe(2+)(out)</text>
        <dbReference type="Rhea" id="RHEA:28486"/>
        <dbReference type="ChEBI" id="CHEBI:29033"/>
    </reaction>
</comment>
<dbReference type="GO" id="GO:0008199">
    <property type="term" value="F:ferric iron binding"/>
    <property type="evidence" value="ECO:0007669"/>
    <property type="project" value="InterPro"/>
</dbReference>
<dbReference type="InterPro" id="IPR002024">
    <property type="entry name" value="Bacterioferritin"/>
</dbReference>
<feature type="binding site" evidence="10">
    <location>
        <position position="51"/>
    </location>
    <ligand>
        <name>Fe cation</name>
        <dbReference type="ChEBI" id="CHEBI:24875"/>
        <label>2</label>
    </ligand>
</feature>
<dbReference type="PANTHER" id="PTHR30295:SF9">
    <property type="entry name" value="BACTERIOFERRITIN"/>
    <property type="match status" value="1"/>
</dbReference>
<dbReference type="SUPFAM" id="SSF47240">
    <property type="entry name" value="Ferritin-like"/>
    <property type="match status" value="1"/>
</dbReference>
<dbReference type="GO" id="GO:0004322">
    <property type="term" value="F:ferroxidase activity"/>
    <property type="evidence" value="ECO:0007669"/>
    <property type="project" value="UniProtKB-EC"/>
</dbReference>
<comment type="catalytic activity">
    <reaction evidence="9">
        <text>4 Fe(2+) + O2 + 4 H(+) = 4 Fe(3+) + 2 H2O</text>
        <dbReference type="Rhea" id="RHEA:11148"/>
        <dbReference type="ChEBI" id="CHEBI:15377"/>
        <dbReference type="ChEBI" id="CHEBI:15378"/>
        <dbReference type="ChEBI" id="CHEBI:15379"/>
        <dbReference type="ChEBI" id="CHEBI:29033"/>
        <dbReference type="ChEBI" id="CHEBI:29034"/>
        <dbReference type="EC" id="1.16.3.1"/>
    </reaction>
</comment>
<dbReference type="Gene3D" id="1.20.1260.10">
    <property type="match status" value="1"/>
</dbReference>
<evidence type="ECO:0000256" key="3">
    <source>
        <dbReference type="ARBA" id="ARBA00022448"/>
    </source>
</evidence>
<dbReference type="InterPro" id="IPR009078">
    <property type="entry name" value="Ferritin-like_SF"/>
</dbReference>
<proteinExistence type="inferred from homology"/>
<dbReference type="GO" id="GO:0006879">
    <property type="term" value="P:intracellular iron ion homeostasis"/>
    <property type="evidence" value="ECO:0007669"/>
    <property type="project" value="UniProtKB-KW"/>
</dbReference>
<dbReference type="CDD" id="cd00907">
    <property type="entry name" value="Bacterioferritin"/>
    <property type="match status" value="1"/>
</dbReference>
<keyword evidence="3" id="KW-0813">Transport</keyword>
<keyword evidence="5" id="KW-0560">Oxidoreductase</keyword>
<sequence length="159" mass="18407">MKGQPEVITALNRLLAGELAAIDQYFIHAMMYQDWGFHALYEHTAHEMQEEQTHASALIKRILFLEGIPDVVSRDAIHVGRNVPEMLKHDLDVEYAVIGHLREVIGLCEEKGDYETRRILQILLEDTEEDHSLWLETQLRLIERVGLENYLQSQMEDGV</sequence>
<reference evidence="14" key="1">
    <citation type="submission" date="2019-12" db="EMBL/GenBank/DDBJ databases">
        <authorList>
            <person name="Awala S.I."/>
            <person name="Rhee S.K."/>
        </authorList>
    </citation>
    <scope>NUCLEOTIDE SEQUENCE [LARGE SCALE GENOMIC DNA]</scope>
    <source>
        <strain evidence="14">IM1</strain>
    </source>
</reference>
<evidence type="ECO:0000256" key="9">
    <source>
        <dbReference type="PIRNR" id="PIRNR002560"/>
    </source>
</evidence>
<evidence type="ECO:0000256" key="10">
    <source>
        <dbReference type="PIRSR" id="PIRSR002560-1"/>
    </source>
</evidence>
<evidence type="ECO:0000259" key="12">
    <source>
        <dbReference type="PROSITE" id="PS50905"/>
    </source>
</evidence>
<gene>
    <name evidence="13" type="primary">bfr</name>
    <name evidence="13" type="ORF">GNH96_10850</name>
</gene>
<keyword evidence="6 9" id="KW-0408">Iron</keyword>
<dbReference type="InterPro" id="IPR012347">
    <property type="entry name" value="Ferritin-like"/>
</dbReference>
<feature type="binding site" evidence="10">
    <location>
        <position position="94"/>
    </location>
    <ligand>
        <name>Fe cation</name>
        <dbReference type="ChEBI" id="CHEBI:24875"/>
        <label>2</label>
    </ligand>
</feature>
<feature type="binding site" evidence="10">
    <location>
        <position position="50"/>
    </location>
    <ligand>
        <name>Fe cation</name>
        <dbReference type="ChEBI" id="CHEBI:24875"/>
        <label>3</label>
    </ligand>
</feature>
<name>A0A858Q9G4_9GAMM</name>